<protein>
    <submittedName>
        <fullName evidence="2">Uncharacterized protein</fullName>
    </submittedName>
</protein>
<accession>A0ABD0MA72</accession>
<evidence type="ECO:0000313" key="3">
    <source>
        <dbReference type="Proteomes" id="UP001519460"/>
    </source>
</evidence>
<keyword evidence="3" id="KW-1185">Reference proteome</keyword>
<comment type="caution">
    <text evidence="2">The sequence shown here is derived from an EMBL/GenBank/DDBJ whole genome shotgun (WGS) entry which is preliminary data.</text>
</comment>
<reference evidence="2 3" key="1">
    <citation type="journal article" date="2023" name="Sci. Data">
        <title>Genome assembly of the Korean intertidal mud-creeper Batillaria attramentaria.</title>
        <authorList>
            <person name="Patra A.K."/>
            <person name="Ho P.T."/>
            <person name="Jun S."/>
            <person name="Lee S.J."/>
            <person name="Kim Y."/>
            <person name="Won Y.J."/>
        </authorList>
    </citation>
    <scope>NUCLEOTIDE SEQUENCE [LARGE SCALE GENOMIC DNA]</scope>
    <source>
        <strain evidence="2">Wonlab-2016</strain>
    </source>
</reference>
<gene>
    <name evidence="2" type="ORF">BaRGS_00000632</name>
</gene>
<evidence type="ECO:0000313" key="2">
    <source>
        <dbReference type="EMBL" id="KAK7508393.1"/>
    </source>
</evidence>
<dbReference type="EMBL" id="JACVVK020000002">
    <property type="protein sequence ID" value="KAK7508393.1"/>
    <property type="molecule type" value="Genomic_DNA"/>
</dbReference>
<feature type="region of interest" description="Disordered" evidence="1">
    <location>
        <begin position="69"/>
        <end position="91"/>
    </location>
</feature>
<feature type="compositionally biased region" description="Polar residues" evidence="1">
    <location>
        <begin position="74"/>
        <end position="91"/>
    </location>
</feature>
<dbReference type="Proteomes" id="UP001519460">
    <property type="component" value="Unassembled WGS sequence"/>
</dbReference>
<proteinExistence type="predicted"/>
<name>A0ABD0MA72_9CAEN</name>
<evidence type="ECO:0000256" key="1">
    <source>
        <dbReference type="SAM" id="MobiDB-lite"/>
    </source>
</evidence>
<organism evidence="2 3">
    <name type="scientific">Batillaria attramentaria</name>
    <dbReference type="NCBI Taxonomy" id="370345"/>
    <lineage>
        <taxon>Eukaryota</taxon>
        <taxon>Metazoa</taxon>
        <taxon>Spiralia</taxon>
        <taxon>Lophotrochozoa</taxon>
        <taxon>Mollusca</taxon>
        <taxon>Gastropoda</taxon>
        <taxon>Caenogastropoda</taxon>
        <taxon>Sorbeoconcha</taxon>
        <taxon>Cerithioidea</taxon>
        <taxon>Batillariidae</taxon>
        <taxon>Batillaria</taxon>
    </lineage>
</organism>
<sequence length="91" mass="9788">MAHALLSKSSTPSLPPLTTALIASVQPPRAPSTIPTTATMFPCSTPSAPIVIHDWVVPMRVTQPAMSTWPLPSFPSQQRRSATSPDCYNFL</sequence>
<dbReference type="AlphaFoldDB" id="A0ABD0MA72"/>